<reference evidence="2 3" key="1">
    <citation type="submission" date="2018-06" db="EMBL/GenBank/DDBJ databases">
        <title>Genome analysis of cellulolytic fungus Trichoderma lentiforme CFAM-422.</title>
        <authorList>
            <person name="Steindorff A.S."/>
            <person name="Formighieri E.F."/>
            <person name="Midorikawa G.E.O."/>
            <person name="Tamietti M.S."/>
            <person name="Ramos E.Z."/>
            <person name="Silva A.S."/>
            <person name="Bon E.P.S."/>
            <person name="Mendes T.D."/>
            <person name="Damaso M.C.T."/>
            <person name="Favaro L.C.L."/>
        </authorList>
    </citation>
    <scope>NUCLEOTIDE SEQUENCE [LARGE SCALE GENOMIC DNA]</scope>
    <source>
        <strain evidence="2 3">CFAM-422</strain>
    </source>
</reference>
<proteinExistence type="predicted"/>
<feature type="compositionally biased region" description="Polar residues" evidence="1">
    <location>
        <begin position="131"/>
        <end position="142"/>
    </location>
</feature>
<sequence>MSQLRDSSDGDNAGSKKKAVHQNRKRIGTLTGASWSWRIVGCTSPPQNLFPFPLRLGPIVLAYSSGTSPHLAKQMSRLSNMNPGDDLSQGLEKQACAHPAQYDSSTLPGGNPCGSPDPASNLDGAHVQRGQLKNATSKNGTVTEDIASVAE</sequence>
<comment type="caution">
    <text evidence="2">The sequence shown here is derived from an EMBL/GenBank/DDBJ whole genome shotgun (WGS) entry which is preliminary data.</text>
</comment>
<protein>
    <submittedName>
        <fullName evidence="2">Uncharacterized protein</fullName>
    </submittedName>
</protein>
<keyword evidence="3" id="KW-1185">Reference proteome</keyword>
<evidence type="ECO:0000313" key="2">
    <source>
        <dbReference type="EMBL" id="KAF3072768.1"/>
    </source>
</evidence>
<evidence type="ECO:0000256" key="1">
    <source>
        <dbReference type="SAM" id="MobiDB-lite"/>
    </source>
</evidence>
<feature type="region of interest" description="Disordered" evidence="1">
    <location>
        <begin position="1"/>
        <end position="25"/>
    </location>
</feature>
<name>A0A9P5CFN9_9HYPO</name>
<dbReference type="EMBL" id="QLNT01000007">
    <property type="protein sequence ID" value="KAF3072768.1"/>
    <property type="molecule type" value="Genomic_DNA"/>
</dbReference>
<organism evidence="2 3">
    <name type="scientific">Trichoderma lentiforme</name>
    <dbReference type="NCBI Taxonomy" id="1567552"/>
    <lineage>
        <taxon>Eukaryota</taxon>
        <taxon>Fungi</taxon>
        <taxon>Dikarya</taxon>
        <taxon>Ascomycota</taxon>
        <taxon>Pezizomycotina</taxon>
        <taxon>Sordariomycetes</taxon>
        <taxon>Hypocreomycetidae</taxon>
        <taxon>Hypocreales</taxon>
        <taxon>Hypocreaceae</taxon>
        <taxon>Trichoderma</taxon>
    </lineage>
</organism>
<dbReference type="AlphaFoldDB" id="A0A9P5CFN9"/>
<evidence type="ECO:0000313" key="3">
    <source>
        <dbReference type="Proteomes" id="UP000801864"/>
    </source>
</evidence>
<feature type="compositionally biased region" description="Basic residues" evidence="1">
    <location>
        <begin position="15"/>
        <end position="25"/>
    </location>
</feature>
<accession>A0A9P5CFN9</accession>
<dbReference type="Proteomes" id="UP000801864">
    <property type="component" value="Unassembled WGS sequence"/>
</dbReference>
<feature type="region of interest" description="Disordered" evidence="1">
    <location>
        <begin position="70"/>
        <end position="151"/>
    </location>
</feature>
<gene>
    <name evidence="2" type="ORF">CFAM422_004590</name>
</gene>